<evidence type="ECO:0000256" key="1">
    <source>
        <dbReference type="ARBA" id="ARBA00012417"/>
    </source>
</evidence>
<evidence type="ECO:0000313" key="5">
    <source>
        <dbReference type="Proteomes" id="UP000248330"/>
    </source>
</evidence>
<sequence>MSAALLRPLPWQQTLWLDLSSQVLQQRLPHALLLSGPAGVGKRWFARALIAFLLCEQRSGYACGQCRSCQQLAVGAHPDAVLLGRDGLLGLALTEDGRYEQALVHWEPKTDSVRRDIAIEGARKLIERLSLSAHYGMARAALIEPADALNTNSVNALLKTVEEPPPATHLLLVCERAQALPATLRSRCQRVRMGMPPLAEAQAWLDAQLGRAGTDALAAAHGAPLQALAYANGDALAEQRAWADLWVAVGRRRKDPVSAAASVDRDAVAGHLRWACGWLHTQFRSCVLAAGAGEPAAWMQMIDEVVEANRLAAGNAQAQLLLESLFVQWLRLGPRALGSG</sequence>
<dbReference type="GO" id="GO:0003887">
    <property type="term" value="F:DNA-directed DNA polymerase activity"/>
    <property type="evidence" value="ECO:0007669"/>
    <property type="project" value="UniProtKB-KW"/>
</dbReference>
<keyword evidence="2" id="KW-0548">Nucleotidyltransferase</keyword>
<dbReference type="InterPro" id="IPR050238">
    <property type="entry name" value="DNA_Rep/Repair_Clamp_Loader"/>
</dbReference>
<keyword evidence="2" id="KW-0808">Transferase</keyword>
<reference evidence="4 5" key="1">
    <citation type="submission" date="2018-04" db="EMBL/GenBank/DDBJ databases">
        <title>Genomic Encyclopedia of Type Strains, Phase IV (KMG-IV): sequencing the most valuable type-strain genomes for metagenomic binning, comparative biology and taxonomic classification.</title>
        <authorList>
            <person name="Goeker M."/>
        </authorList>
    </citation>
    <scope>NUCLEOTIDE SEQUENCE [LARGE SCALE GENOMIC DNA]</scope>
    <source>
        <strain evidence="4 5">DSM 104150</strain>
    </source>
</reference>
<dbReference type="EC" id="2.7.7.7" evidence="1"/>
<dbReference type="AlphaFoldDB" id="A0A318EQ73"/>
<dbReference type="Proteomes" id="UP000248330">
    <property type="component" value="Unassembled WGS sequence"/>
</dbReference>
<protein>
    <recommendedName>
        <fullName evidence="1">DNA-directed DNA polymerase</fullName>
        <ecNumber evidence="1">2.7.7.7</ecNumber>
    </recommendedName>
</protein>
<comment type="caution">
    <text evidence="4">The sequence shown here is derived from an EMBL/GenBank/DDBJ whole genome shotgun (WGS) entry which is preliminary data.</text>
</comment>
<dbReference type="EMBL" id="QICN01000001">
    <property type="protein sequence ID" value="PXV71626.1"/>
    <property type="molecule type" value="Genomic_DNA"/>
</dbReference>
<dbReference type="Gene3D" id="3.40.50.300">
    <property type="entry name" value="P-loop containing nucleotide triphosphate hydrolases"/>
    <property type="match status" value="1"/>
</dbReference>
<dbReference type="GO" id="GO:0009360">
    <property type="term" value="C:DNA polymerase III complex"/>
    <property type="evidence" value="ECO:0007669"/>
    <property type="project" value="TreeGrafter"/>
</dbReference>
<dbReference type="PANTHER" id="PTHR11669:SF8">
    <property type="entry name" value="DNA POLYMERASE III SUBUNIT DELTA"/>
    <property type="match status" value="1"/>
</dbReference>
<keyword evidence="2" id="KW-0239">DNA-directed DNA polymerase</keyword>
<dbReference type="PANTHER" id="PTHR11669">
    <property type="entry name" value="REPLICATION FACTOR C / DNA POLYMERASE III GAMMA-TAU SUBUNIT"/>
    <property type="match status" value="1"/>
</dbReference>
<gene>
    <name evidence="4" type="ORF">C8D93_101681</name>
</gene>
<dbReference type="InterPro" id="IPR027417">
    <property type="entry name" value="P-loop_NTPase"/>
</dbReference>
<dbReference type="RefSeq" id="WP_170123869.1">
    <property type="nucleotide sequence ID" value="NZ_CAKZQT010000007.1"/>
</dbReference>
<evidence type="ECO:0000313" key="4">
    <source>
        <dbReference type="EMBL" id="PXV71626.1"/>
    </source>
</evidence>
<organism evidence="4 5">
    <name type="scientific">Sinimarinibacterium flocculans</name>
    <dbReference type="NCBI Taxonomy" id="985250"/>
    <lineage>
        <taxon>Bacteria</taxon>
        <taxon>Pseudomonadati</taxon>
        <taxon>Pseudomonadota</taxon>
        <taxon>Gammaproteobacteria</taxon>
        <taxon>Nevskiales</taxon>
        <taxon>Nevskiaceae</taxon>
        <taxon>Sinimarinibacterium</taxon>
    </lineage>
</organism>
<evidence type="ECO:0000256" key="2">
    <source>
        <dbReference type="ARBA" id="ARBA00022932"/>
    </source>
</evidence>
<keyword evidence="5" id="KW-1185">Reference proteome</keyword>
<dbReference type="Pfam" id="PF13177">
    <property type="entry name" value="DNA_pol3_delta2"/>
    <property type="match status" value="1"/>
</dbReference>
<accession>A0A318EQ73</accession>
<dbReference type="GO" id="GO:0006261">
    <property type="term" value="P:DNA-templated DNA replication"/>
    <property type="evidence" value="ECO:0007669"/>
    <property type="project" value="TreeGrafter"/>
</dbReference>
<dbReference type="SUPFAM" id="SSF52540">
    <property type="entry name" value="P-loop containing nucleoside triphosphate hydrolases"/>
    <property type="match status" value="1"/>
</dbReference>
<proteinExistence type="predicted"/>
<evidence type="ECO:0000256" key="3">
    <source>
        <dbReference type="ARBA" id="ARBA00049244"/>
    </source>
</evidence>
<name>A0A318EQ73_9GAMM</name>
<comment type="catalytic activity">
    <reaction evidence="3">
        <text>DNA(n) + a 2'-deoxyribonucleoside 5'-triphosphate = DNA(n+1) + diphosphate</text>
        <dbReference type="Rhea" id="RHEA:22508"/>
        <dbReference type="Rhea" id="RHEA-COMP:17339"/>
        <dbReference type="Rhea" id="RHEA-COMP:17340"/>
        <dbReference type="ChEBI" id="CHEBI:33019"/>
        <dbReference type="ChEBI" id="CHEBI:61560"/>
        <dbReference type="ChEBI" id="CHEBI:173112"/>
        <dbReference type="EC" id="2.7.7.7"/>
    </reaction>
</comment>